<dbReference type="AlphaFoldDB" id="A0A0R1W8E4"/>
<dbReference type="Pfam" id="PF04892">
    <property type="entry name" value="VanZ"/>
    <property type="match status" value="1"/>
</dbReference>
<dbReference type="EMBL" id="AZGF01000026">
    <property type="protein sequence ID" value="KRM10732.1"/>
    <property type="molecule type" value="Genomic_DNA"/>
</dbReference>
<dbReference type="PANTHER" id="PTHR36834">
    <property type="entry name" value="MEMBRANE PROTEIN-RELATED"/>
    <property type="match status" value="1"/>
</dbReference>
<gene>
    <name evidence="3" type="ORF">FD16_GL001124</name>
</gene>
<dbReference type="STRING" id="1423807.FD16_GL001124"/>
<feature type="transmembrane region" description="Helical" evidence="1">
    <location>
        <begin position="93"/>
        <end position="111"/>
    </location>
</feature>
<reference evidence="3 4" key="1">
    <citation type="journal article" date="2015" name="Genome Announc.">
        <title>Expanding the biotechnology potential of lactobacilli through comparative genomics of 213 strains and associated genera.</title>
        <authorList>
            <person name="Sun Z."/>
            <person name="Harris H.M."/>
            <person name="McCann A."/>
            <person name="Guo C."/>
            <person name="Argimon S."/>
            <person name="Zhang W."/>
            <person name="Yang X."/>
            <person name="Jeffery I.B."/>
            <person name="Cooney J.C."/>
            <person name="Kagawa T.F."/>
            <person name="Liu W."/>
            <person name="Song Y."/>
            <person name="Salvetti E."/>
            <person name="Wrobel A."/>
            <person name="Rasinkangas P."/>
            <person name="Parkhill J."/>
            <person name="Rea M.C."/>
            <person name="O'Sullivan O."/>
            <person name="Ritari J."/>
            <person name="Douillard F.P."/>
            <person name="Paul Ross R."/>
            <person name="Yang R."/>
            <person name="Briner A.E."/>
            <person name="Felis G.E."/>
            <person name="de Vos W.M."/>
            <person name="Barrangou R."/>
            <person name="Klaenhammer T.R."/>
            <person name="Caufield P.W."/>
            <person name="Cui Y."/>
            <person name="Zhang H."/>
            <person name="O'Toole P.W."/>
        </authorList>
    </citation>
    <scope>NUCLEOTIDE SEQUENCE [LARGE SCALE GENOMIC DNA]</scope>
    <source>
        <strain evidence="3 4">DSM 5007</strain>
    </source>
</reference>
<keyword evidence="1" id="KW-0812">Transmembrane</keyword>
<accession>A0A0R1W8E4</accession>
<comment type="caution">
    <text evidence="3">The sequence shown here is derived from an EMBL/GenBank/DDBJ whole genome shotgun (WGS) entry which is preliminary data.</text>
</comment>
<organism evidence="3 4">
    <name type="scientific">Paucilactobacillus suebicus DSM 5007 = KCTC 3549</name>
    <dbReference type="NCBI Taxonomy" id="1423807"/>
    <lineage>
        <taxon>Bacteria</taxon>
        <taxon>Bacillati</taxon>
        <taxon>Bacillota</taxon>
        <taxon>Bacilli</taxon>
        <taxon>Lactobacillales</taxon>
        <taxon>Lactobacillaceae</taxon>
        <taxon>Paucilactobacillus</taxon>
    </lineage>
</organism>
<evidence type="ECO:0000313" key="3">
    <source>
        <dbReference type="EMBL" id="KRM10732.1"/>
    </source>
</evidence>
<name>A0A0R1W8E4_9LACO</name>
<evidence type="ECO:0000256" key="1">
    <source>
        <dbReference type="SAM" id="Phobius"/>
    </source>
</evidence>
<keyword evidence="4" id="KW-1185">Reference proteome</keyword>
<proteinExistence type="predicted"/>
<feature type="transmembrane region" description="Helical" evidence="1">
    <location>
        <begin position="154"/>
        <end position="172"/>
    </location>
</feature>
<feature type="transmembrane region" description="Helical" evidence="1">
    <location>
        <begin position="14"/>
        <end position="32"/>
    </location>
</feature>
<feature type="transmembrane region" description="Helical" evidence="1">
    <location>
        <begin position="123"/>
        <end position="142"/>
    </location>
</feature>
<dbReference type="PATRIC" id="fig|1423807.3.peg.1144"/>
<sequence>MISSNFEEDKMKDWIPFIIICIGMVVLLISLLRKPRISIWQRITLITGWIYMFVICRICFAPAPFSFSPTHEIHYFIVHGMIVNLIPFQAMDTAFWLNVLMTVPAGVYYALIFKPNHLSTKIWLGIGTGLTIETTQFIINWFVELGRWVETDDVITNACGVWIGMLLVYLLSRYGFRSMIKLFSLHN</sequence>
<evidence type="ECO:0000259" key="2">
    <source>
        <dbReference type="Pfam" id="PF04892"/>
    </source>
</evidence>
<dbReference type="InterPro" id="IPR006976">
    <property type="entry name" value="VanZ-like"/>
</dbReference>
<evidence type="ECO:0000313" key="4">
    <source>
        <dbReference type="Proteomes" id="UP000051820"/>
    </source>
</evidence>
<dbReference type="OrthoDB" id="2247368at2"/>
<feature type="domain" description="VanZ-like" evidence="2">
    <location>
        <begin position="49"/>
        <end position="171"/>
    </location>
</feature>
<dbReference type="PANTHER" id="PTHR36834:SF2">
    <property type="entry name" value="MEMBRANE PROTEIN"/>
    <property type="match status" value="1"/>
</dbReference>
<protein>
    <submittedName>
        <fullName evidence="3">Integral membrane protein</fullName>
    </submittedName>
</protein>
<keyword evidence="1" id="KW-1133">Transmembrane helix</keyword>
<feature type="transmembrane region" description="Helical" evidence="1">
    <location>
        <begin position="44"/>
        <end position="65"/>
    </location>
</feature>
<dbReference type="InterPro" id="IPR053150">
    <property type="entry name" value="Teicoplanin_resist-assoc"/>
</dbReference>
<keyword evidence="1" id="KW-0472">Membrane</keyword>
<dbReference type="Proteomes" id="UP000051820">
    <property type="component" value="Unassembled WGS sequence"/>
</dbReference>
<dbReference type="eggNOG" id="COG4767">
    <property type="taxonomic scope" value="Bacteria"/>
</dbReference>